<evidence type="ECO:0000313" key="3">
    <source>
        <dbReference type="Proteomes" id="UP000751190"/>
    </source>
</evidence>
<gene>
    <name evidence="2" type="ORF">KFE25_012028</name>
</gene>
<dbReference type="EMBL" id="JAGTXO010000021">
    <property type="protein sequence ID" value="KAG8462208.1"/>
    <property type="molecule type" value="Genomic_DNA"/>
</dbReference>
<feature type="region of interest" description="Disordered" evidence="1">
    <location>
        <begin position="66"/>
        <end position="99"/>
    </location>
</feature>
<keyword evidence="3" id="KW-1185">Reference proteome</keyword>
<dbReference type="AlphaFoldDB" id="A0A8J5XE66"/>
<comment type="caution">
    <text evidence="2">The sequence shown here is derived from an EMBL/GenBank/DDBJ whole genome shotgun (WGS) entry which is preliminary data.</text>
</comment>
<proteinExistence type="predicted"/>
<sequence>MSRAALLAQVRDVARMRSADEGEYDTDDEAPSSPAVADELHVLRSSALVSGVARASFRAALDAALARGPRQPRRRAAWRTAQPRTFLPPNDPDPAARHASSLAADLDNLVENSVVQALLEGAFRNELEDVVSRRASETMSRLVPLAAAHAQPAFTHPPQLPRERATAMLAAGAGAGSSSSELQALCQQIANLERTVAASFELQLSLQRIVQQEVAAALALIAPRARRAARCDDQRRGAERREEGPRRVHPVLRA</sequence>
<feature type="region of interest" description="Disordered" evidence="1">
    <location>
        <begin position="229"/>
        <end position="254"/>
    </location>
</feature>
<evidence type="ECO:0000313" key="2">
    <source>
        <dbReference type="EMBL" id="KAG8462208.1"/>
    </source>
</evidence>
<dbReference type="Proteomes" id="UP000751190">
    <property type="component" value="Unassembled WGS sequence"/>
</dbReference>
<protein>
    <submittedName>
        <fullName evidence="2">Uncharacterized protein</fullName>
    </submittedName>
</protein>
<feature type="compositionally biased region" description="Basic and acidic residues" evidence="1">
    <location>
        <begin position="229"/>
        <end position="246"/>
    </location>
</feature>
<accession>A0A8J5XE66</accession>
<evidence type="ECO:0000256" key="1">
    <source>
        <dbReference type="SAM" id="MobiDB-lite"/>
    </source>
</evidence>
<organism evidence="2 3">
    <name type="scientific">Diacronema lutheri</name>
    <name type="common">Unicellular marine alga</name>
    <name type="synonym">Monochrysis lutheri</name>
    <dbReference type="NCBI Taxonomy" id="2081491"/>
    <lineage>
        <taxon>Eukaryota</taxon>
        <taxon>Haptista</taxon>
        <taxon>Haptophyta</taxon>
        <taxon>Pavlovophyceae</taxon>
        <taxon>Pavlovales</taxon>
        <taxon>Pavlovaceae</taxon>
        <taxon>Diacronema</taxon>
    </lineage>
</organism>
<name>A0A8J5XE66_DIALT</name>
<reference evidence="2" key="1">
    <citation type="submission" date="2021-05" db="EMBL/GenBank/DDBJ databases">
        <title>The genome of the haptophyte Pavlova lutheri (Diacronema luteri, Pavlovales) - a model for lipid biosynthesis in eukaryotic algae.</title>
        <authorList>
            <person name="Hulatt C.J."/>
            <person name="Posewitz M.C."/>
        </authorList>
    </citation>
    <scope>NUCLEOTIDE SEQUENCE</scope>
    <source>
        <strain evidence="2">NIVA-4/92</strain>
    </source>
</reference>